<evidence type="ECO:0000313" key="2">
    <source>
        <dbReference type="Proteomes" id="UP000244005"/>
    </source>
</evidence>
<proteinExistence type="predicted"/>
<dbReference type="Proteomes" id="UP000244005">
    <property type="component" value="Unassembled WGS sequence"/>
</dbReference>
<protein>
    <submittedName>
        <fullName evidence="1">Uncharacterized protein</fullName>
    </submittedName>
</protein>
<reference evidence="2" key="1">
    <citation type="journal article" date="2017" name="Cell">
        <title>Insights into land plant evolution garnered from the Marchantia polymorpha genome.</title>
        <authorList>
            <person name="Bowman J.L."/>
            <person name="Kohchi T."/>
            <person name="Yamato K.T."/>
            <person name="Jenkins J."/>
            <person name="Shu S."/>
            <person name="Ishizaki K."/>
            <person name="Yamaoka S."/>
            <person name="Nishihama R."/>
            <person name="Nakamura Y."/>
            <person name="Berger F."/>
            <person name="Adam C."/>
            <person name="Aki S.S."/>
            <person name="Althoff F."/>
            <person name="Araki T."/>
            <person name="Arteaga-Vazquez M.A."/>
            <person name="Balasubrmanian S."/>
            <person name="Barry K."/>
            <person name="Bauer D."/>
            <person name="Boehm C.R."/>
            <person name="Briginshaw L."/>
            <person name="Caballero-Perez J."/>
            <person name="Catarino B."/>
            <person name="Chen F."/>
            <person name="Chiyoda S."/>
            <person name="Chovatia M."/>
            <person name="Davies K.M."/>
            <person name="Delmans M."/>
            <person name="Demura T."/>
            <person name="Dierschke T."/>
            <person name="Dolan L."/>
            <person name="Dorantes-Acosta A.E."/>
            <person name="Eklund D.M."/>
            <person name="Florent S.N."/>
            <person name="Flores-Sandoval E."/>
            <person name="Fujiyama A."/>
            <person name="Fukuzawa H."/>
            <person name="Galik B."/>
            <person name="Grimanelli D."/>
            <person name="Grimwood J."/>
            <person name="Grossniklaus U."/>
            <person name="Hamada T."/>
            <person name="Haseloff J."/>
            <person name="Hetherington A.J."/>
            <person name="Higo A."/>
            <person name="Hirakawa Y."/>
            <person name="Hundley H.N."/>
            <person name="Ikeda Y."/>
            <person name="Inoue K."/>
            <person name="Inoue S.I."/>
            <person name="Ishida S."/>
            <person name="Jia Q."/>
            <person name="Kakita M."/>
            <person name="Kanazawa T."/>
            <person name="Kawai Y."/>
            <person name="Kawashima T."/>
            <person name="Kennedy M."/>
            <person name="Kinose K."/>
            <person name="Kinoshita T."/>
            <person name="Kohara Y."/>
            <person name="Koide E."/>
            <person name="Komatsu K."/>
            <person name="Kopischke S."/>
            <person name="Kubo M."/>
            <person name="Kyozuka J."/>
            <person name="Lagercrantz U."/>
            <person name="Lin S.S."/>
            <person name="Lindquist E."/>
            <person name="Lipzen A.M."/>
            <person name="Lu C.W."/>
            <person name="De Luna E."/>
            <person name="Martienssen R.A."/>
            <person name="Minamino N."/>
            <person name="Mizutani M."/>
            <person name="Mizutani M."/>
            <person name="Mochizuki N."/>
            <person name="Monte I."/>
            <person name="Mosher R."/>
            <person name="Nagasaki H."/>
            <person name="Nakagami H."/>
            <person name="Naramoto S."/>
            <person name="Nishitani K."/>
            <person name="Ohtani M."/>
            <person name="Okamoto T."/>
            <person name="Okumura M."/>
            <person name="Phillips J."/>
            <person name="Pollak B."/>
            <person name="Reinders A."/>
            <person name="Rovekamp M."/>
            <person name="Sano R."/>
            <person name="Sawa S."/>
            <person name="Schmid M.W."/>
            <person name="Shirakawa M."/>
            <person name="Solano R."/>
            <person name="Spunde A."/>
            <person name="Suetsugu N."/>
            <person name="Sugano S."/>
            <person name="Sugiyama A."/>
            <person name="Sun R."/>
            <person name="Suzuki Y."/>
            <person name="Takenaka M."/>
            <person name="Takezawa D."/>
            <person name="Tomogane H."/>
            <person name="Tsuzuki M."/>
            <person name="Ueda T."/>
            <person name="Umeda M."/>
            <person name="Ward J.M."/>
            <person name="Watanabe Y."/>
            <person name="Yazaki K."/>
            <person name="Yokoyama R."/>
            <person name="Yoshitake Y."/>
            <person name="Yotsui I."/>
            <person name="Zachgo S."/>
            <person name="Schmutz J."/>
        </authorList>
    </citation>
    <scope>NUCLEOTIDE SEQUENCE [LARGE SCALE GENOMIC DNA]</scope>
    <source>
        <strain evidence="2">Tak-1</strain>
    </source>
</reference>
<organism evidence="1 2">
    <name type="scientific">Marchantia polymorpha</name>
    <name type="common">Common liverwort</name>
    <name type="synonym">Marchantia aquatica</name>
    <dbReference type="NCBI Taxonomy" id="3197"/>
    <lineage>
        <taxon>Eukaryota</taxon>
        <taxon>Viridiplantae</taxon>
        <taxon>Streptophyta</taxon>
        <taxon>Embryophyta</taxon>
        <taxon>Marchantiophyta</taxon>
        <taxon>Marchantiopsida</taxon>
        <taxon>Marchantiidae</taxon>
        <taxon>Marchantiales</taxon>
        <taxon>Marchantiaceae</taxon>
        <taxon>Marchantia</taxon>
    </lineage>
</organism>
<gene>
    <name evidence="1" type="ORF">MARPO_0108s0033</name>
</gene>
<sequence length="82" mass="8961">MISPIHANSLTSSLTCFRNSGMAAPSSILRLESFCRSRSFLELDLLAKSFKTFQHSSGSVMLAICQVSDSVPARVSNNVRPR</sequence>
<dbReference type="AlphaFoldDB" id="A0A2R6WCW0"/>
<keyword evidence="2" id="KW-1185">Reference proteome</keyword>
<evidence type="ECO:0000313" key="1">
    <source>
        <dbReference type="EMBL" id="PTQ31686.1"/>
    </source>
</evidence>
<dbReference type="Gramene" id="Mp8g14080.1">
    <property type="protein sequence ID" value="Mp8g14080.1.cds"/>
    <property type="gene ID" value="Mp8g14080"/>
</dbReference>
<accession>A0A2R6WCW0</accession>
<dbReference type="EMBL" id="KZ772780">
    <property type="protein sequence ID" value="PTQ31686.1"/>
    <property type="molecule type" value="Genomic_DNA"/>
</dbReference>
<name>A0A2R6WCW0_MARPO</name>